<protein>
    <recommendedName>
        <fullName evidence="4">Phage tail protein</fullName>
    </recommendedName>
</protein>
<dbReference type="Proteomes" id="UP000768471">
    <property type="component" value="Unassembled WGS sequence"/>
</dbReference>
<accession>A0ABS0N7V2</accession>
<gene>
    <name evidence="2" type="ORF">H9Q10_01610</name>
</gene>
<evidence type="ECO:0000256" key="1">
    <source>
        <dbReference type="SAM" id="MobiDB-lite"/>
    </source>
</evidence>
<evidence type="ECO:0008006" key="4">
    <source>
        <dbReference type="Google" id="ProtNLM"/>
    </source>
</evidence>
<feature type="compositionally biased region" description="Basic and acidic residues" evidence="1">
    <location>
        <begin position="1"/>
        <end position="16"/>
    </location>
</feature>
<dbReference type="EMBL" id="JACSGR010000001">
    <property type="protein sequence ID" value="MBH5328370.1"/>
    <property type="molecule type" value="Genomic_DNA"/>
</dbReference>
<evidence type="ECO:0000313" key="3">
    <source>
        <dbReference type="Proteomes" id="UP000768471"/>
    </source>
</evidence>
<comment type="caution">
    <text evidence="2">The sequence shown here is derived from an EMBL/GenBank/DDBJ whole genome shotgun (WGS) entry which is preliminary data.</text>
</comment>
<dbReference type="Gene3D" id="6.10.140.2190">
    <property type="match status" value="1"/>
</dbReference>
<feature type="region of interest" description="Disordered" evidence="1">
    <location>
        <begin position="1"/>
        <end position="28"/>
    </location>
</feature>
<evidence type="ECO:0000313" key="2">
    <source>
        <dbReference type="EMBL" id="MBH5328370.1"/>
    </source>
</evidence>
<sequence>MKRADLEKRAQRDKFGAGKHGFQSGNPAGGLLPTIPGAEWFDHTQEEICAVIEAAGLTVDPSKYNQMLTALRKIIDEQASDAVKTTGNQDIAGIKSFTNALHAKASLLASDSVADFAANRYLKLGADNTSGYLTNQSSGKSLSLLNNGELHYDGKRVAMLPDLSNVSRRDYSREQTPVNPVHASERYKTEGSVSVYPDGHIVQTFWLKVVAHTFWLPEELPGFQVASANDVSVALPLWTAMPNKVTNVQVQPLRCSDPNKSQYYYAEAAELPAAWALRKQKDNKNTVWLDIGRIAGSIGNDRIDIFVNVEGY</sequence>
<keyword evidence="3" id="KW-1185">Reference proteome</keyword>
<organism evidence="2 3">
    <name type="scientific">Eikenella glucosivorans</name>
    <dbReference type="NCBI Taxonomy" id="2766967"/>
    <lineage>
        <taxon>Bacteria</taxon>
        <taxon>Pseudomonadati</taxon>
        <taxon>Pseudomonadota</taxon>
        <taxon>Betaproteobacteria</taxon>
        <taxon>Neisseriales</taxon>
        <taxon>Neisseriaceae</taxon>
        <taxon>Eikenella</taxon>
    </lineage>
</organism>
<name>A0ABS0N7V2_9NEIS</name>
<reference evidence="2 3" key="1">
    <citation type="submission" date="2020-09" db="EMBL/GenBank/DDBJ databases">
        <title>Eikenella S3660 sp. nov., isolated from a throat swab.</title>
        <authorList>
            <person name="Buhl M."/>
        </authorList>
    </citation>
    <scope>NUCLEOTIDE SEQUENCE [LARGE SCALE GENOMIC DNA]</scope>
    <source>
        <strain evidence="2 3">S3360</strain>
    </source>
</reference>
<dbReference type="RefSeq" id="WP_197902279.1">
    <property type="nucleotide sequence ID" value="NZ_JACSGR010000001.1"/>
</dbReference>
<proteinExistence type="predicted"/>